<dbReference type="AlphaFoldDB" id="A0A1B1BIM8"/>
<feature type="domain" description="Beta-mannosidase-like galactose-binding" evidence="7">
    <location>
        <begin position="29"/>
        <end position="191"/>
    </location>
</feature>
<protein>
    <recommendedName>
        <fullName evidence="3">beta-mannosidase</fullName>
        <ecNumber evidence="3">3.2.1.25</ecNumber>
    </recommendedName>
</protein>
<dbReference type="Pfam" id="PF00703">
    <property type="entry name" value="Glyco_hydro_2"/>
    <property type="match status" value="1"/>
</dbReference>
<dbReference type="GO" id="GO:0006516">
    <property type="term" value="P:glycoprotein catabolic process"/>
    <property type="evidence" value="ECO:0007669"/>
    <property type="project" value="TreeGrafter"/>
</dbReference>
<gene>
    <name evidence="8" type="ORF">PA27867_1493</name>
</gene>
<dbReference type="FunFam" id="3.20.20.80:FF:000050">
    <property type="entry name" value="Beta-mannosidase B"/>
    <property type="match status" value="1"/>
</dbReference>
<dbReference type="Proteomes" id="UP000092582">
    <property type="component" value="Chromosome 1"/>
</dbReference>
<proteinExistence type="inferred from homology"/>
<sequence precursor="true">MPISSLPTRTPVVRLLDTDWSLTALAGPAPAHLRRLTVPATVPGSVHTDLLAAELIPDPYLDGNEQLLSWIGLTDWRYSTTFVWNPAGADRSELVFAGLDTIAEIELNGVLLGTTRNMHRSYTFDVGSRLKAGLNELVVVFRSPIKAADAASLELGYRPHVNHHPYNAIRKMACSFGWDWGIDTSTSGLWKPVTLVSWSTARLHAVRPIATVQTTTVQSTAGDTSSHSAGTVDVHVVISRATDAPVTVTASVAGVSRTLELAAGATSATVTLEVPEVDLWWPTGYGEHPLYDVVVTLHDADTAHELDRSHTRVGFRTVEFDTIPDDAGTPFTLVINGQSVFVRGANWIPDDAFPHRIDRARYQRRLEQAQFANINLIRVWGGGIFESDDFYDLCDEKGLLTWQDFLLACAAYAEEAPLGDEIEAEARENVARLAAHPSLVVLNGNNENLWGFEEWNWKLRLDGKTWGAGFYYDVFPAIVAELAPHIGYTPGSPFSPVAGSVRNDLHPNDPEHGTMHIWDLWNQRDYPDYRDYAPRFVAEFGWQGPPTWSTLTESIHDDPLTPESPGMLVHQKAMEGNVKLTDGLLPHLPLPNEIGAWHWAMSLNQATAISTAIEHFRSLAPHCMGSIVWQLNDCWPATSWAAVDGYGRPKPLLYAIKHAYADRLITVQPRGDGLAVIAVNDSAEPWSGELRVRRYTDAGVVLAEHAEQVTLPARSNATVPLPASVSATTDAAAELLRAELGGVRGHWFFAEARDSALSDSAPDVLAERTTTGYTVRVTAASLTRDLALLVDTVDPDALVDDMLVTLLPGESVLFTIDSVLDVDPAAFAAPTVLRSTNQLVRP</sequence>
<dbReference type="STRING" id="670052.PA27867_1493"/>
<dbReference type="InterPro" id="IPR017853">
    <property type="entry name" value="GH"/>
</dbReference>
<dbReference type="Gene3D" id="2.60.40.10">
    <property type="entry name" value="Immunoglobulins"/>
    <property type="match status" value="1"/>
</dbReference>
<dbReference type="InterPro" id="IPR013783">
    <property type="entry name" value="Ig-like_fold"/>
</dbReference>
<evidence type="ECO:0000256" key="2">
    <source>
        <dbReference type="ARBA" id="ARBA00007401"/>
    </source>
</evidence>
<dbReference type="EMBL" id="CP016282">
    <property type="protein sequence ID" value="ANP72450.1"/>
    <property type="molecule type" value="Genomic_DNA"/>
</dbReference>
<dbReference type="Gene3D" id="3.20.20.80">
    <property type="entry name" value="Glycosidases"/>
    <property type="match status" value="1"/>
</dbReference>
<dbReference type="InterPro" id="IPR006102">
    <property type="entry name" value="Ig-like_GH2"/>
</dbReference>
<accession>A0A1B1BIM8</accession>
<dbReference type="PANTHER" id="PTHR43730:SF1">
    <property type="entry name" value="BETA-MANNOSIDASE"/>
    <property type="match status" value="1"/>
</dbReference>
<dbReference type="Pfam" id="PF22666">
    <property type="entry name" value="Glyco_hydro_2_N2"/>
    <property type="match status" value="1"/>
</dbReference>
<evidence type="ECO:0000313" key="9">
    <source>
        <dbReference type="Proteomes" id="UP000092582"/>
    </source>
</evidence>
<keyword evidence="4" id="KW-0378">Hydrolase</keyword>
<dbReference type="InterPro" id="IPR036156">
    <property type="entry name" value="Beta-gal/glucu_dom_sf"/>
</dbReference>
<evidence type="ECO:0000259" key="7">
    <source>
        <dbReference type="Pfam" id="PF22666"/>
    </source>
</evidence>
<dbReference type="PATRIC" id="fig|670052.7.peg.1549"/>
<keyword evidence="5" id="KW-0326">Glycosidase</keyword>
<comment type="similarity">
    <text evidence="2">Belongs to the glycosyl hydrolase 2 family.</text>
</comment>
<dbReference type="SUPFAM" id="SSF49785">
    <property type="entry name" value="Galactose-binding domain-like"/>
    <property type="match status" value="1"/>
</dbReference>
<evidence type="ECO:0000256" key="1">
    <source>
        <dbReference type="ARBA" id="ARBA00000829"/>
    </source>
</evidence>
<feature type="domain" description="Glycoside hydrolase family 2 immunoglobulin-like beta-sandwich" evidence="6">
    <location>
        <begin position="224"/>
        <end position="316"/>
    </location>
</feature>
<comment type="catalytic activity">
    <reaction evidence="1">
        <text>Hydrolysis of terminal, non-reducing beta-D-mannose residues in beta-D-mannosides.</text>
        <dbReference type="EC" id="3.2.1.25"/>
    </reaction>
</comment>
<keyword evidence="9" id="KW-1185">Reference proteome</keyword>
<dbReference type="SUPFAM" id="SSF49303">
    <property type="entry name" value="beta-Galactosidase/glucuronidase domain"/>
    <property type="match status" value="1"/>
</dbReference>
<evidence type="ECO:0000313" key="8">
    <source>
        <dbReference type="EMBL" id="ANP72450.1"/>
    </source>
</evidence>
<dbReference type="KEGG" id="cart:PA27867_1493"/>
<evidence type="ECO:0000256" key="5">
    <source>
        <dbReference type="ARBA" id="ARBA00023295"/>
    </source>
</evidence>
<evidence type="ECO:0000256" key="4">
    <source>
        <dbReference type="ARBA" id="ARBA00022801"/>
    </source>
</evidence>
<dbReference type="GO" id="GO:0005975">
    <property type="term" value="P:carbohydrate metabolic process"/>
    <property type="evidence" value="ECO:0007669"/>
    <property type="project" value="InterPro"/>
</dbReference>
<dbReference type="EC" id="3.2.1.25" evidence="3"/>
<dbReference type="InterPro" id="IPR008979">
    <property type="entry name" value="Galactose-bd-like_sf"/>
</dbReference>
<organism evidence="8 9">
    <name type="scientific">Cryobacterium arcticum</name>
    <dbReference type="NCBI Taxonomy" id="670052"/>
    <lineage>
        <taxon>Bacteria</taxon>
        <taxon>Bacillati</taxon>
        <taxon>Actinomycetota</taxon>
        <taxon>Actinomycetes</taxon>
        <taxon>Micrococcales</taxon>
        <taxon>Microbacteriaceae</taxon>
        <taxon>Cryobacterium</taxon>
    </lineage>
</organism>
<dbReference type="Gene3D" id="2.60.120.260">
    <property type="entry name" value="Galactose-binding domain-like"/>
    <property type="match status" value="1"/>
</dbReference>
<evidence type="ECO:0000256" key="3">
    <source>
        <dbReference type="ARBA" id="ARBA00012754"/>
    </source>
</evidence>
<reference evidence="8 9" key="1">
    <citation type="submission" date="2016-06" db="EMBL/GenBank/DDBJ databases">
        <title>Genome sequencing of Cryobacterium arcticum PAMC 27867.</title>
        <authorList>
            <person name="Lee J."/>
            <person name="Kim O.-S."/>
        </authorList>
    </citation>
    <scope>NUCLEOTIDE SEQUENCE [LARGE SCALE GENOMIC DNA]</scope>
    <source>
        <strain evidence="8 9">PAMC 27867</strain>
    </source>
</reference>
<dbReference type="InterPro" id="IPR050887">
    <property type="entry name" value="Beta-mannosidase_GH2"/>
</dbReference>
<name>A0A1B1BIM8_9MICO</name>
<dbReference type="GO" id="GO:0004567">
    <property type="term" value="F:beta-mannosidase activity"/>
    <property type="evidence" value="ECO:0007669"/>
    <property type="project" value="UniProtKB-EC"/>
</dbReference>
<evidence type="ECO:0000259" key="6">
    <source>
        <dbReference type="Pfam" id="PF00703"/>
    </source>
</evidence>
<dbReference type="PANTHER" id="PTHR43730">
    <property type="entry name" value="BETA-MANNOSIDASE"/>
    <property type="match status" value="1"/>
</dbReference>
<dbReference type="SUPFAM" id="SSF51445">
    <property type="entry name" value="(Trans)glycosidases"/>
    <property type="match status" value="1"/>
</dbReference>
<dbReference type="InterPro" id="IPR054593">
    <property type="entry name" value="Beta-mannosidase-like_N2"/>
</dbReference>